<evidence type="ECO:0000256" key="5">
    <source>
        <dbReference type="ARBA" id="ARBA00022519"/>
    </source>
</evidence>
<evidence type="ECO:0000256" key="4">
    <source>
        <dbReference type="ARBA" id="ARBA00022475"/>
    </source>
</evidence>
<dbReference type="CDD" id="cd24017">
    <property type="entry name" value="ASKHA_T2SSL_N"/>
    <property type="match status" value="1"/>
</dbReference>
<dbReference type="GO" id="GO:0015627">
    <property type="term" value="C:type II protein secretion system complex"/>
    <property type="evidence" value="ECO:0007669"/>
    <property type="project" value="InterPro"/>
</dbReference>
<dbReference type="Pfam" id="PF12693">
    <property type="entry name" value="GspL_C"/>
    <property type="match status" value="1"/>
</dbReference>
<dbReference type="STRING" id="299255.SAMN02745129_0013"/>
<evidence type="ECO:0000256" key="1">
    <source>
        <dbReference type="ARBA" id="ARBA00004377"/>
    </source>
</evidence>
<dbReference type="Gene3D" id="3.30.1360.100">
    <property type="entry name" value="General secretion pathway protein M, EpsM"/>
    <property type="match status" value="1"/>
</dbReference>
<evidence type="ECO:0000256" key="3">
    <source>
        <dbReference type="ARBA" id="ARBA00022448"/>
    </source>
</evidence>
<evidence type="ECO:0000259" key="11">
    <source>
        <dbReference type="Pfam" id="PF05134"/>
    </source>
</evidence>
<keyword evidence="3 10" id="KW-0813">Transport</keyword>
<proteinExistence type="inferred from homology"/>
<feature type="domain" description="GspL periplasmic" evidence="12">
    <location>
        <begin position="241"/>
        <end position="395"/>
    </location>
</feature>
<dbReference type="OrthoDB" id="7011844at2"/>
<dbReference type="Proteomes" id="UP000184268">
    <property type="component" value="Unassembled WGS sequence"/>
</dbReference>
<dbReference type="Gene3D" id="3.30.420.370">
    <property type="match status" value="1"/>
</dbReference>
<dbReference type="InterPro" id="IPR007812">
    <property type="entry name" value="T2SS_protein-GspL"/>
</dbReference>
<dbReference type="AlphaFoldDB" id="A0A1M5Z8S4"/>
<sequence length="397" mass="43259">MSERLVVRLGSHAQQPIPWVTWSDEQQGVISSGVLQEAEALASLAERAGGRPVDVLVDSSAIHFSEVTLPAKAQRQAMKALPFMLEESLAQDVEMLHFVPGPRNGDQLSVAVVSHSQMGLWQSWLAEAGLPCTRMVPDLLALPLIPDTALSLLQLEDQLLLRSGPAKGMILEPEWLAPLLPQLGVDPQLPWATFTPTELPEEVVPLQQTLELPMQWLAQGFGRAPINLMTGNYAPAREFGKAIQTWAKVGIAASVLLVLGLVHNALTLRDLNQERDALRAEQVQIYRTLFPNETRVLNPRSQLNAKLRAAGGGGGDGGELLAMLDKLAPAFAAQPEVRPEALRFDAARGEVRLQLAGRSFAQFEQFREEAGRHFNVETGALNNDEEGVTGSVTVRVK</sequence>
<feature type="domain" description="GspL cytoplasmic actin-ATPase-like" evidence="11">
    <location>
        <begin position="5"/>
        <end position="235"/>
    </location>
</feature>
<comment type="similarity">
    <text evidence="2 10">Belongs to the GSP L family.</text>
</comment>
<dbReference type="SUPFAM" id="SSF53067">
    <property type="entry name" value="Actin-like ATPase domain"/>
    <property type="match status" value="2"/>
</dbReference>
<keyword evidence="9" id="KW-0472">Membrane</keyword>
<protein>
    <recommendedName>
        <fullName evidence="10">Type II secretion system protein L</fullName>
        <shortName evidence="10">T2SS protein L</shortName>
    </recommendedName>
</protein>
<comment type="function">
    <text evidence="10">Inner membrane component of the type II secretion system required for the energy-dependent secretion of extracellular factors such as proteases and toxins from the periplasm.</text>
</comment>
<dbReference type="EMBL" id="FQXG01000010">
    <property type="protein sequence ID" value="SHI20601.1"/>
    <property type="molecule type" value="Genomic_DNA"/>
</dbReference>
<accession>A0A1M5Z8S4</accession>
<evidence type="ECO:0000256" key="10">
    <source>
        <dbReference type="PIRNR" id="PIRNR015761"/>
    </source>
</evidence>
<evidence type="ECO:0000256" key="7">
    <source>
        <dbReference type="ARBA" id="ARBA00022927"/>
    </source>
</evidence>
<reference evidence="13 14" key="1">
    <citation type="submission" date="2016-11" db="EMBL/GenBank/DDBJ databases">
        <authorList>
            <person name="Jaros S."/>
            <person name="Januszkiewicz K."/>
            <person name="Wedrychowicz H."/>
        </authorList>
    </citation>
    <scope>NUCLEOTIDE SEQUENCE [LARGE SCALE GENOMIC DNA]</scope>
    <source>
        <strain evidence="13 14">DSM 16917</strain>
    </source>
</reference>
<evidence type="ECO:0000313" key="13">
    <source>
        <dbReference type="EMBL" id="SHI20601.1"/>
    </source>
</evidence>
<dbReference type="NCBIfam" id="TIGR01709">
    <property type="entry name" value="typeII_sec_gspL"/>
    <property type="match status" value="1"/>
</dbReference>
<gene>
    <name evidence="13" type="ORF">SAMN02745129_0013</name>
</gene>
<keyword evidence="7 10" id="KW-0653">Protein transport</keyword>
<dbReference type="InterPro" id="IPR025691">
    <property type="entry name" value="GspL_pp_dom"/>
</dbReference>
<keyword evidence="4" id="KW-1003">Cell membrane</keyword>
<comment type="subcellular location">
    <subcellularLocation>
        <location evidence="1">Cell inner membrane</location>
        <topology evidence="1">Single-pass membrane protein</topology>
    </subcellularLocation>
</comment>
<keyword evidence="8" id="KW-1133">Transmembrane helix</keyword>
<dbReference type="Gene3D" id="3.30.420.380">
    <property type="match status" value="1"/>
</dbReference>
<dbReference type="GO" id="GO:0009276">
    <property type="term" value="C:Gram-negative-bacterium-type cell wall"/>
    <property type="evidence" value="ECO:0007669"/>
    <property type="project" value="InterPro"/>
</dbReference>
<name>A0A1M5Z8S4_9GAMM</name>
<dbReference type="RefSeq" id="WP_067661537.1">
    <property type="nucleotide sequence ID" value="NZ_FQXG01000010.1"/>
</dbReference>
<evidence type="ECO:0000259" key="12">
    <source>
        <dbReference type="Pfam" id="PF12693"/>
    </source>
</evidence>
<evidence type="ECO:0000256" key="8">
    <source>
        <dbReference type="ARBA" id="ARBA00022989"/>
    </source>
</evidence>
<evidence type="ECO:0000256" key="2">
    <source>
        <dbReference type="ARBA" id="ARBA00005318"/>
    </source>
</evidence>
<keyword evidence="5" id="KW-0997">Cell inner membrane</keyword>
<evidence type="ECO:0000256" key="6">
    <source>
        <dbReference type="ARBA" id="ARBA00022692"/>
    </source>
</evidence>
<dbReference type="InterPro" id="IPR043129">
    <property type="entry name" value="ATPase_NBD"/>
</dbReference>
<dbReference type="InterPro" id="IPR024230">
    <property type="entry name" value="GspL_cyto_dom"/>
</dbReference>
<dbReference type="GO" id="GO:0015628">
    <property type="term" value="P:protein secretion by the type II secretion system"/>
    <property type="evidence" value="ECO:0007669"/>
    <property type="project" value="InterPro"/>
</dbReference>
<evidence type="ECO:0000313" key="14">
    <source>
        <dbReference type="Proteomes" id="UP000184268"/>
    </source>
</evidence>
<organism evidence="13 14">
    <name type="scientific">Ferrimonas marina</name>
    <dbReference type="NCBI Taxonomy" id="299255"/>
    <lineage>
        <taxon>Bacteria</taxon>
        <taxon>Pseudomonadati</taxon>
        <taxon>Pseudomonadota</taxon>
        <taxon>Gammaproteobacteria</taxon>
        <taxon>Alteromonadales</taxon>
        <taxon>Ferrimonadaceae</taxon>
        <taxon>Ferrimonas</taxon>
    </lineage>
</organism>
<dbReference type="PIRSF" id="PIRSF015761">
    <property type="entry name" value="Protein_L"/>
    <property type="match status" value="1"/>
</dbReference>
<dbReference type="Pfam" id="PF05134">
    <property type="entry name" value="T2SSL"/>
    <property type="match status" value="1"/>
</dbReference>
<keyword evidence="6" id="KW-0812">Transmembrane</keyword>
<dbReference type="GO" id="GO:0005886">
    <property type="term" value="C:plasma membrane"/>
    <property type="evidence" value="ECO:0007669"/>
    <property type="project" value="UniProtKB-SubCell"/>
</dbReference>
<keyword evidence="14" id="KW-1185">Reference proteome</keyword>
<evidence type="ECO:0000256" key="9">
    <source>
        <dbReference type="ARBA" id="ARBA00023136"/>
    </source>
</evidence>